<dbReference type="PROSITE" id="PS50113">
    <property type="entry name" value="PAC"/>
    <property type="match status" value="3"/>
</dbReference>
<evidence type="ECO:0000259" key="12">
    <source>
        <dbReference type="PROSITE" id="PS50113"/>
    </source>
</evidence>
<dbReference type="CDD" id="cd16922">
    <property type="entry name" value="HATPase_EvgS-ArcB-TorS-like"/>
    <property type="match status" value="1"/>
</dbReference>
<accession>A0A6N2VCY0</accession>
<dbReference type="SMART" id="SM00448">
    <property type="entry name" value="REC"/>
    <property type="match status" value="1"/>
</dbReference>
<evidence type="ECO:0000256" key="7">
    <source>
        <dbReference type="ARBA" id="ARBA00024867"/>
    </source>
</evidence>
<dbReference type="SUPFAM" id="SSF52172">
    <property type="entry name" value="CheY-like"/>
    <property type="match status" value="1"/>
</dbReference>
<dbReference type="PROSITE" id="PS50109">
    <property type="entry name" value="HIS_KIN"/>
    <property type="match status" value="1"/>
</dbReference>
<evidence type="ECO:0000259" key="10">
    <source>
        <dbReference type="PROSITE" id="PS50110"/>
    </source>
</evidence>
<dbReference type="PANTHER" id="PTHR45339">
    <property type="entry name" value="HYBRID SIGNAL TRANSDUCTION HISTIDINE KINASE J"/>
    <property type="match status" value="1"/>
</dbReference>
<comment type="catalytic activity">
    <reaction evidence="1">
        <text>ATP + protein L-histidine = ADP + protein N-phospho-L-histidine.</text>
        <dbReference type="EC" id="2.7.13.3"/>
    </reaction>
</comment>
<sequence length="1550" mass="175125">MMGKMPLPKLTAEQVVIVLDNAPVAVYVSAVDTLELLYANQLAKQLFPRSADTSGLTCYQAAGFDRPCPFCHVKDLTETKLLAREFHHPDNGRIYQLSGKIIRWGDVDAHIEYFVDITDKKREENRSKLISEELQATFSNIPCGLCVYRYAGGNISPLFHNPAFYEIMGYSDEHIDAVERSTSFLGVHPEDLPRLRELIQRILVTGGTMGHTYRLWNDKRGEYRWIHLDSSVKTQADDSRLLYGVYSDVSEQRHLEGELVYANEKMQDIVNAIPGGVAIYKMTNIFETKYFSDGLAEMTGYSVEEYQELAKRDAAELVYWEDTSKVVAKALKVIATHEVAKMEFRQQHRDGQVVWVRAQIKWIGEEGGCPLLHCVFHNISDLKEAQLEMDHLINSIPGGIASYRIEGERFIPTFYSDGVVALSGHTREEFQEIVQQDALDVIYGPDRDRVMAQTKAAVLSGEVLDISYRMRHKNGSLIWIHLNGRRMGPLSDSTRFYAVFTGMSAEARLFQSIANETADGIYVISRDTYDLLYLNESKNFFARGENVLGQKCYTALHGMSGPCPFCTLKDRPADGQEYMMQIDGADRFYTTWCRESDWNGIPAYVKYVRDVTEEVKTRKEKERLEQYFQTVVKNLPGGIGVIRYEEDGKMTPEFLSDGFAAMTGMTLEGAWQLYEKDAMAGVYPGDVAAVKRQVRDYIASGDSHRELNYRLKTGDGAYIWIKNTISLIENEGGERRLYTVYRDVTKEREEQENIRRQYNELILQHYRTPGPNALVVGHCNISQSRILEIIDYTDSGLLDMFGTVREDFFTGLSTLIVDEGERQKFRSIYLDAPARAAFERNETEQIMECFVQFPKEDKGRYVQVEMNMVSTPDTGDITGILTVTDTTERTISNRILHQLLVTGFDFVVDVDLTKDTYSILSSGDNPCFMPPVQGCYSQWMEHMAESRVVPRDREAYRRGLAPGYLRQRLEQQGSYTFTFSLLDDNGDIRTKNMTVSAVDLRLGRVCLSRTDITESMREQQGLLRMIAYTFELAGFIDIGTRHLTLYARNTVLENLSPYLVSQYDQAVEGFVSQYGAPEGQEEARNQFQIETMLQRLQEKPSGYDFPFPYRGEEGERFKQVTVLWGDSNHQTICMVRADVTDMLAAERQSKKELESALALAEEANQAKSDFLSAMSHDIRTPMNAIMGMTALAVAHMGDRDRVADCLQKISISSKHLLSLINDVLDMSKIERSKITLNQMRISLPQLMEQLSAIMAPQARAAGLEFSIHNGEVQHPCFYGDSLRISQILINLLSNAVKFTQEGGRVAFLAEELPPSEEGKARYRFTVNDTGMGMPEEFLARIFDPFSRSRAAARMEGTGLGLSITKGLVDLMGGQIAVESQVNQGTTFRVELEGEIAPQEEAPAEEAQSRSPSSDRLFFGRRFLVAEDNAINAEILCELLQMYGAETVVKTDGTQAVREFQTAAPRNYDAILMDIQMPQMNGYEATRIIREMERPDAKDIPIVAMTANAFSEDVQASLAAGMTAHVAKPLDVDVLRDTLDKVLGRPNVQRG</sequence>
<dbReference type="InterPro" id="IPR001610">
    <property type="entry name" value="PAC"/>
</dbReference>
<dbReference type="SMART" id="SM00091">
    <property type="entry name" value="PAS"/>
    <property type="match status" value="4"/>
</dbReference>
<dbReference type="SMART" id="SM00387">
    <property type="entry name" value="HATPase_c"/>
    <property type="match status" value="1"/>
</dbReference>
<feature type="domain" description="PAC" evidence="12">
    <location>
        <begin position="705"/>
        <end position="756"/>
    </location>
</feature>
<dbReference type="InterPro" id="IPR000014">
    <property type="entry name" value="PAS"/>
</dbReference>
<feature type="domain" description="Histidine kinase" evidence="9">
    <location>
        <begin position="1173"/>
        <end position="1395"/>
    </location>
</feature>
<dbReference type="Gene3D" id="1.10.287.130">
    <property type="match status" value="1"/>
</dbReference>
<gene>
    <name evidence="13" type="primary">rpfC</name>
    <name evidence="13" type="ORF">AULFYP135_02376</name>
</gene>
<dbReference type="CDD" id="cd00082">
    <property type="entry name" value="HisKA"/>
    <property type="match status" value="1"/>
</dbReference>
<dbReference type="Pfam" id="PF08447">
    <property type="entry name" value="PAS_3"/>
    <property type="match status" value="4"/>
</dbReference>
<dbReference type="NCBIfam" id="TIGR00229">
    <property type="entry name" value="sensory_box"/>
    <property type="match status" value="3"/>
</dbReference>
<evidence type="ECO:0000256" key="2">
    <source>
        <dbReference type="ARBA" id="ARBA00012438"/>
    </source>
</evidence>
<evidence type="ECO:0000313" key="13">
    <source>
        <dbReference type="EMBL" id="VYT26792.1"/>
    </source>
</evidence>
<dbReference type="InterPro" id="IPR013655">
    <property type="entry name" value="PAS_fold_3"/>
</dbReference>
<dbReference type="EC" id="2.7.13.3" evidence="2"/>
<dbReference type="GO" id="GO:0000155">
    <property type="term" value="F:phosphorelay sensor kinase activity"/>
    <property type="evidence" value="ECO:0007669"/>
    <property type="project" value="InterPro"/>
</dbReference>
<dbReference type="InterPro" id="IPR004358">
    <property type="entry name" value="Sig_transdc_His_kin-like_C"/>
</dbReference>
<evidence type="ECO:0000256" key="3">
    <source>
        <dbReference type="ARBA" id="ARBA00018672"/>
    </source>
</evidence>
<dbReference type="CDD" id="cd17546">
    <property type="entry name" value="REC_hyHK_CKI1_RcsC-like"/>
    <property type="match status" value="1"/>
</dbReference>
<dbReference type="PROSITE" id="PS50112">
    <property type="entry name" value="PAS"/>
    <property type="match status" value="1"/>
</dbReference>
<proteinExistence type="predicted"/>
<comment type="function">
    <text evidence="7">May play the central regulatory role in sporulation. It may be an element of the effector pathway responsible for the activation of sporulation genes in response to nutritional stress. Spo0A may act in concert with spo0H (a sigma factor) to control the expression of some genes that are critical to the sporulation process.</text>
</comment>
<evidence type="ECO:0000256" key="5">
    <source>
        <dbReference type="ARBA" id="ARBA00022777"/>
    </source>
</evidence>
<keyword evidence="4 8" id="KW-0597">Phosphoprotein</keyword>
<dbReference type="PRINTS" id="PR00344">
    <property type="entry name" value="BCTRLSENSOR"/>
</dbReference>
<feature type="domain" description="Response regulatory" evidence="10">
    <location>
        <begin position="1421"/>
        <end position="1542"/>
    </location>
</feature>
<dbReference type="InterPro" id="IPR005467">
    <property type="entry name" value="His_kinase_dom"/>
</dbReference>
<dbReference type="InterPro" id="IPR003661">
    <property type="entry name" value="HisK_dim/P_dom"/>
</dbReference>
<feature type="domain" description="PAC" evidence="12">
    <location>
        <begin position="209"/>
        <end position="261"/>
    </location>
</feature>
<dbReference type="InterPro" id="IPR035965">
    <property type="entry name" value="PAS-like_dom_sf"/>
</dbReference>
<protein>
    <recommendedName>
        <fullName evidence="3">Stage 0 sporulation protein A homolog</fullName>
        <ecNumber evidence="2">2.7.13.3</ecNumber>
    </recommendedName>
</protein>
<dbReference type="InterPro" id="IPR011006">
    <property type="entry name" value="CheY-like_superfamily"/>
</dbReference>
<evidence type="ECO:0000259" key="9">
    <source>
        <dbReference type="PROSITE" id="PS50109"/>
    </source>
</evidence>
<evidence type="ECO:0000256" key="1">
    <source>
        <dbReference type="ARBA" id="ARBA00000085"/>
    </source>
</evidence>
<dbReference type="SMART" id="SM00388">
    <property type="entry name" value="HisKA"/>
    <property type="match status" value="1"/>
</dbReference>
<feature type="modified residue" description="4-aspartylphosphate" evidence="8">
    <location>
        <position position="1473"/>
    </location>
</feature>
<dbReference type="InterPro" id="IPR003594">
    <property type="entry name" value="HATPase_dom"/>
</dbReference>
<keyword evidence="5" id="KW-0418">Kinase</keyword>
<evidence type="ECO:0000259" key="11">
    <source>
        <dbReference type="PROSITE" id="PS50112"/>
    </source>
</evidence>
<dbReference type="PANTHER" id="PTHR45339:SF5">
    <property type="entry name" value="HISTIDINE KINASE"/>
    <property type="match status" value="1"/>
</dbReference>
<evidence type="ECO:0000256" key="4">
    <source>
        <dbReference type="ARBA" id="ARBA00022553"/>
    </source>
</evidence>
<reference evidence="13" key="1">
    <citation type="submission" date="2019-11" db="EMBL/GenBank/DDBJ databases">
        <authorList>
            <person name="Feng L."/>
        </authorList>
    </citation>
    <scope>NUCLEOTIDE SEQUENCE</scope>
    <source>
        <strain evidence="13">AundefinedLFYP135</strain>
    </source>
</reference>
<evidence type="ECO:0000256" key="6">
    <source>
        <dbReference type="ARBA" id="ARBA00023012"/>
    </source>
</evidence>
<dbReference type="InterPro" id="IPR001789">
    <property type="entry name" value="Sig_transdc_resp-reg_receiver"/>
</dbReference>
<dbReference type="SMART" id="SM00086">
    <property type="entry name" value="PAC"/>
    <property type="match status" value="4"/>
</dbReference>
<dbReference type="EMBL" id="CACRSL010000005">
    <property type="protein sequence ID" value="VYT26792.1"/>
    <property type="molecule type" value="Genomic_DNA"/>
</dbReference>
<dbReference type="Pfam" id="PF00072">
    <property type="entry name" value="Response_reg"/>
    <property type="match status" value="1"/>
</dbReference>
<dbReference type="SUPFAM" id="SSF55785">
    <property type="entry name" value="PYP-like sensor domain (PAS domain)"/>
    <property type="match status" value="4"/>
</dbReference>
<evidence type="ECO:0000256" key="8">
    <source>
        <dbReference type="PROSITE-ProRule" id="PRU00169"/>
    </source>
</evidence>
<organism evidence="13">
    <name type="scientific">uncultured Anaerotruncus sp</name>
    <dbReference type="NCBI Taxonomy" id="905011"/>
    <lineage>
        <taxon>Bacteria</taxon>
        <taxon>Bacillati</taxon>
        <taxon>Bacillota</taxon>
        <taxon>Clostridia</taxon>
        <taxon>Eubacteriales</taxon>
        <taxon>Oscillospiraceae</taxon>
        <taxon>Anaerotruncus</taxon>
        <taxon>environmental samples</taxon>
    </lineage>
</organism>
<dbReference type="CDD" id="cd00130">
    <property type="entry name" value="PAS"/>
    <property type="match status" value="4"/>
</dbReference>
<keyword evidence="13" id="KW-0808">Transferase</keyword>
<dbReference type="Gene3D" id="3.30.450.20">
    <property type="entry name" value="PAS domain"/>
    <property type="match status" value="4"/>
</dbReference>
<dbReference type="InterPro" id="IPR036097">
    <property type="entry name" value="HisK_dim/P_sf"/>
</dbReference>
<dbReference type="InterPro" id="IPR036890">
    <property type="entry name" value="HATPase_C_sf"/>
</dbReference>
<dbReference type="Pfam" id="PF00512">
    <property type="entry name" value="HisKA"/>
    <property type="match status" value="1"/>
</dbReference>
<dbReference type="SUPFAM" id="SSF47384">
    <property type="entry name" value="Homodimeric domain of signal transducing histidine kinase"/>
    <property type="match status" value="1"/>
</dbReference>
<feature type="domain" description="PAS" evidence="11">
    <location>
        <begin position="161"/>
        <end position="206"/>
    </location>
</feature>
<dbReference type="PROSITE" id="PS50110">
    <property type="entry name" value="RESPONSE_REGULATORY"/>
    <property type="match status" value="1"/>
</dbReference>
<dbReference type="Pfam" id="PF02518">
    <property type="entry name" value="HATPase_c"/>
    <property type="match status" value="1"/>
</dbReference>
<keyword evidence="6" id="KW-0902">Two-component regulatory system</keyword>
<dbReference type="SUPFAM" id="SSF55874">
    <property type="entry name" value="ATPase domain of HSP90 chaperone/DNA topoisomerase II/histidine kinase"/>
    <property type="match status" value="1"/>
</dbReference>
<dbReference type="Gene3D" id="3.30.565.10">
    <property type="entry name" value="Histidine kinase-like ATPase, C-terminal domain"/>
    <property type="match status" value="1"/>
</dbReference>
<feature type="domain" description="PAC" evidence="12">
    <location>
        <begin position="340"/>
        <end position="391"/>
    </location>
</feature>
<dbReference type="InterPro" id="IPR000700">
    <property type="entry name" value="PAS-assoc_C"/>
</dbReference>
<name>A0A6N2VCY0_9FIRM</name>
<dbReference type="Gene3D" id="3.40.50.2300">
    <property type="match status" value="1"/>
</dbReference>